<evidence type="ECO:0000313" key="3">
    <source>
        <dbReference type="Proteomes" id="UP000306393"/>
    </source>
</evidence>
<gene>
    <name evidence="2" type="ORF">EpCFBP13511_23820</name>
</gene>
<proteinExistence type="predicted"/>
<evidence type="ECO:0000256" key="1">
    <source>
        <dbReference type="SAM" id="MobiDB-lite"/>
    </source>
</evidence>
<dbReference type="AlphaFoldDB" id="A0A4U3EQD7"/>
<dbReference type="EMBL" id="QGAC01000051">
    <property type="protein sequence ID" value="TKJ82673.1"/>
    <property type="molecule type" value="Genomic_DNA"/>
</dbReference>
<organism evidence="2 3">
    <name type="scientific">Erwinia persicina</name>
    <dbReference type="NCBI Taxonomy" id="55211"/>
    <lineage>
        <taxon>Bacteria</taxon>
        <taxon>Pseudomonadati</taxon>
        <taxon>Pseudomonadota</taxon>
        <taxon>Gammaproteobacteria</taxon>
        <taxon>Enterobacterales</taxon>
        <taxon>Erwiniaceae</taxon>
        <taxon>Erwinia</taxon>
    </lineage>
</organism>
<accession>A0A4U3EQD7</accession>
<feature type="compositionally biased region" description="Polar residues" evidence="1">
    <location>
        <begin position="58"/>
        <end position="67"/>
    </location>
</feature>
<protein>
    <submittedName>
        <fullName evidence="2">Uncharacterized protein</fullName>
    </submittedName>
</protein>
<sequence length="67" mass="7180">MDSDGVLALTNEATGQIYVKLTETDAIDHGKWVTSPQRPDLHLNLTSSETSPAGEYTGTITATINCE</sequence>
<reference evidence="2 3" key="1">
    <citation type="journal article" date="2019" name="Sci. Rep.">
        <title>Differences in resource use lead to coexistence of seed-transmitted microbial populations.</title>
        <authorList>
            <person name="Torres-Cortes G."/>
            <person name="Garcia B.J."/>
            <person name="Compant S."/>
            <person name="Rezki S."/>
            <person name="Jones P."/>
            <person name="Preveaux A."/>
            <person name="Briand M."/>
            <person name="Roulet A."/>
            <person name="Bouchez O."/>
            <person name="Jacobson D."/>
            <person name="Barret M."/>
        </authorList>
    </citation>
    <scope>NUCLEOTIDE SEQUENCE [LARGE SCALE GENOMIC DNA]</scope>
    <source>
        <strain evidence="2 3">CFBP13511</strain>
    </source>
</reference>
<feature type="region of interest" description="Disordered" evidence="1">
    <location>
        <begin position="43"/>
        <end position="67"/>
    </location>
</feature>
<dbReference type="Proteomes" id="UP000306393">
    <property type="component" value="Unassembled WGS sequence"/>
</dbReference>
<comment type="caution">
    <text evidence="2">The sequence shown here is derived from an EMBL/GenBank/DDBJ whole genome shotgun (WGS) entry which is preliminary data.</text>
</comment>
<evidence type="ECO:0000313" key="2">
    <source>
        <dbReference type="EMBL" id="TKJ82673.1"/>
    </source>
</evidence>
<name>A0A4U3EQD7_9GAMM</name>